<dbReference type="EMBL" id="AUVB01000013">
    <property type="protein sequence ID" value="KGE04914.1"/>
    <property type="molecule type" value="Genomic_DNA"/>
</dbReference>
<feature type="transmembrane region" description="Helical" evidence="1">
    <location>
        <begin position="7"/>
        <end position="26"/>
    </location>
</feature>
<protein>
    <submittedName>
        <fullName evidence="2">Phage-related protein tail protein</fullName>
    </submittedName>
</protein>
<sequence length="259" mass="26970">MKALKTTFIGIALLLVIVIAAVAWLLKNLDSLVQDTIEDTGSRLTGTAVTLDSVALDLAAGSATLKGLVIDNPPGYATEYAFALDTIRVDIDPKSITGSAVRLDEVSITGARLNAEQKGTATNLSTILTHVRAASGEEAPPAEAGEPTEVRLALARFAFTDTKATLVTEQYGDAALRIPDVTRTGIGDPANGLAPAELASRLLEAVLAEAQAAVGSALADKARDAARDAAKDKLKDKLNLSDEDMDSAEGALKSLFQKD</sequence>
<evidence type="ECO:0000256" key="1">
    <source>
        <dbReference type="SAM" id="Phobius"/>
    </source>
</evidence>
<dbReference type="HOGENOM" id="CLU_088504_0_0_6"/>
<accession>A0A095X203</accession>
<dbReference type="Proteomes" id="UP000029640">
    <property type="component" value="Unassembled WGS sequence"/>
</dbReference>
<reference evidence="2 3" key="1">
    <citation type="journal article" date="2014" name="Genome Announc.">
        <title>Genome Sequence of Gammaproteobacterial Pseudohaliea rubra Type Strain DSM 19751, Isolated from Coastal Seawater of the Mediterranean Sea.</title>
        <authorList>
            <person name="Spring S."/>
            <person name="Fiebig A."/>
            <person name="Riedel T."/>
            <person name="Goker M."/>
            <person name="Klenk H.P."/>
        </authorList>
    </citation>
    <scope>NUCLEOTIDE SEQUENCE [LARGE SCALE GENOMIC DNA]</scope>
    <source>
        <strain evidence="2 3">DSM 19751</strain>
    </source>
</reference>
<dbReference type="RefSeq" id="WP_035513784.1">
    <property type="nucleotide sequence ID" value="NZ_KN234746.1"/>
</dbReference>
<proteinExistence type="predicted"/>
<evidence type="ECO:0000313" key="2">
    <source>
        <dbReference type="EMBL" id="KGE04914.1"/>
    </source>
</evidence>
<comment type="caution">
    <text evidence="2">The sequence shown here is derived from an EMBL/GenBank/DDBJ whole genome shotgun (WGS) entry which is preliminary data.</text>
</comment>
<dbReference type="AlphaFoldDB" id="A0A095X203"/>
<gene>
    <name evidence="2" type="ORF">HRUBRA_00387</name>
</gene>
<keyword evidence="3" id="KW-1185">Reference proteome</keyword>
<dbReference type="OrthoDB" id="5615627at2"/>
<name>A0A095X203_9GAMM</name>
<evidence type="ECO:0000313" key="3">
    <source>
        <dbReference type="Proteomes" id="UP000029640"/>
    </source>
</evidence>
<dbReference type="STRING" id="1265313.HRUBRA_00387"/>
<keyword evidence="1" id="KW-1133">Transmembrane helix</keyword>
<dbReference type="eggNOG" id="COG2982">
    <property type="taxonomic scope" value="Bacteria"/>
</dbReference>
<keyword evidence="1" id="KW-0812">Transmembrane</keyword>
<keyword evidence="1" id="KW-0472">Membrane</keyword>
<organism evidence="2 3">
    <name type="scientific">Pseudohaliea rubra DSM 19751</name>
    <dbReference type="NCBI Taxonomy" id="1265313"/>
    <lineage>
        <taxon>Bacteria</taxon>
        <taxon>Pseudomonadati</taxon>
        <taxon>Pseudomonadota</taxon>
        <taxon>Gammaproteobacteria</taxon>
        <taxon>Cellvibrionales</taxon>
        <taxon>Halieaceae</taxon>
        <taxon>Pseudohaliea</taxon>
    </lineage>
</organism>